<dbReference type="Proteomes" id="UP001064971">
    <property type="component" value="Plasmid pDAETH-5"/>
</dbReference>
<dbReference type="EMBL" id="AP026565">
    <property type="protein sequence ID" value="BDP44907.1"/>
    <property type="molecule type" value="Genomic_DNA"/>
</dbReference>
<name>A0ABM8AM52_9DEIO</name>
<dbReference type="Pfam" id="PF00583">
    <property type="entry name" value="Acetyltransf_1"/>
    <property type="match status" value="1"/>
</dbReference>
<sequence>MPATFALPGFVVRRLRPEDITLIADLARRASDYTEMITGEPARPDEEAAELFDVLPPGKKPEDLWLIGVLQGAQLVALLEIVHNSPAADEEYLGLLLMDPTLRGSGLGRRVYQGYAGRAWARGVRRIVLSVVQENQRALRFWQSVGFEPTDRSLPEAQYGAKTHRVHELQHVLPAAPHRRQESGVERYLDGEGRVTVYPSQHQMKRRVLTYLGSKFELGREYTEREVNEVLRAAHTFDDPALLRRDMFELGVLGRATNGSRYWRKPEGE</sequence>
<dbReference type="PROSITE" id="PS51186">
    <property type="entry name" value="GNAT"/>
    <property type="match status" value="1"/>
</dbReference>
<dbReference type="SUPFAM" id="SSF55729">
    <property type="entry name" value="Acyl-CoA N-acyltransferases (Nat)"/>
    <property type="match status" value="1"/>
</dbReference>
<keyword evidence="2" id="KW-0614">Plasmid</keyword>
<protein>
    <recommendedName>
        <fullName evidence="1">N-acetyltransferase domain-containing protein</fullName>
    </recommendedName>
</protein>
<dbReference type="InterPro" id="IPR018656">
    <property type="entry name" value="DUF2087"/>
</dbReference>
<dbReference type="Pfam" id="PF09860">
    <property type="entry name" value="DUF2087"/>
    <property type="match status" value="1"/>
</dbReference>
<organism evidence="2 3">
    <name type="scientific">Deinococcus aetherius</name>
    <dbReference type="NCBI Taxonomy" id="200252"/>
    <lineage>
        <taxon>Bacteria</taxon>
        <taxon>Thermotogati</taxon>
        <taxon>Deinococcota</taxon>
        <taxon>Deinococci</taxon>
        <taxon>Deinococcales</taxon>
        <taxon>Deinococcaceae</taxon>
        <taxon>Deinococcus</taxon>
    </lineage>
</organism>
<reference evidence="2" key="1">
    <citation type="submission" date="2022-07" db="EMBL/GenBank/DDBJ databases">
        <title>Complete Genome Sequence of the Radioresistant Bacterium Deinococcus aetherius ST0316, Isolated from the Air Dust collected in Lower Stratosphere above Japan.</title>
        <authorList>
            <person name="Satoh K."/>
            <person name="Hagiwara K."/>
            <person name="Katsumata K."/>
            <person name="Kubo A."/>
            <person name="Yokobori S."/>
            <person name="Yamagishi A."/>
            <person name="Oono Y."/>
            <person name="Narumi I."/>
        </authorList>
    </citation>
    <scope>NUCLEOTIDE SEQUENCE</scope>
    <source>
        <strain evidence="2">ST0316</strain>
        <plasmid evidence="2">pDAETH-5</plasmid>
    </source>
</reference>
<evidence type="ECO:0000259" key="1">
    <source>
        <dbReference type="PROSITE" id="PS51186"/>
    </source>
</evidence>
<accession>A0ABM8AM52</accession>
<feature type="domain" description="N-acetyltransferase" evidence="1">
    <location>
        <begin position="10"/>
        <end position="165"/>
    </location>
</feature>
<keyword evidence="3" id="KW-1185">Reference proteome</keyword>
<gene>
    <name evidence="2" type="ORF">DAETH_48760</name>
</gene>
<dbReference type="InterPro" id="IPR000182">
    <property type="entry name" value="GNAT_dom"/>
</dbReference>
<evidence type="ECO:0000313" key="3">
    <source>
        <dbReference type="Proteomes" id="UP001064971"/>
    </source>
</evidence>
<geneLocation type="plasmid" evidence="2 3">
    <name>pDAETH-5</name>
</geneLocation>
<dbReference type="RefSeq" id="WP_264779003.1">
    <property type="nucleotide sequence ID" value="NZ_AP026565.1"/>
</dbReference>
<dbReference type="Gene3D" id="3.40.630.30">
    <property type="match status" value="1"/>
</dbReference>
<dbReference type="CDD" id="cd04301">
    <property type="entry name" value="NAT_SF"/>
    <property type="match status" value="1"/>
</dbReference>
<proteinExistence type="predicted"/>
<dbReference type="InterPro" id="IPR016181">
    <property type="entry name" value="Acyl_CoA_acyltransferase"/>
</dbReference>
<evidence type="ECO:0000313" key="2">
    <source>
        <dbReference type="EMBL" id="BDP44907.1"/>
    </source>
</evidence>